<name>A0AAE0R6N8_9TELE</name>
<dbReference type="Proteomes" id="UP001274896">
    <property type="component" value="Unassembled WGS sequence"/>
</dbReference>
<evidence type="ECO:0000259" key="1">
    <source>
        <dbReference type="Pfam" id="PF17919"/>
    </source>
</evidence>
<accession>A0AAE0R6N8</accession>
<reference evidence="2" key="1">
    <citation type="submission" date="2023-06" db="EMBL/GenBank/DDBJ databases">
        <title>Male Hemibagrus guttatus genome.</title>
        <authorList>
            <person name="Bian C."/>
        </authorList>
    </citation>
    <scope>NUCLEOTIDE SEQUENCE</scope>
    <source>
        <strain evidence="2">Male_cb2023</strain>
        <tissue evidence="2">Muscle</tissue>
    </source>
</reference>
<dbReference type="InterPro" id="IPR041577">
    <property type="entry name" value="RT_RNaseH_2"/>
</dbReference>
<dbReference type="EMBL" id="JAUCMX010000005">
    <property type="protein sequence ID" value="KAK3545213.1"/>
    <property type="molecule type" value="Genomic_DNA"/>
</dbReference>
<dbReference type="SUPFAM" id="SSF56672">
    <property type="entry name" value="DNA/RNA polymerases"/>
    <property type="match status" value="1"/>
</dbReference>
<dbReference type="AlphaFoldDB" id="A0AAE0R6N8"/>
<dbReference type="InterPro" id="IPR043128">
    <property type="entry name" value="Rev_trsase/Diguanyl_cyclase"/>
</dbReference>
<evidence type="ECO:0000313" key="3">
    <source>
        <dbReference type="Proteomes" id="UP001274896"/>
    </source>
</evidence>
<sequence length="133" mass="15474">MSHLLQHQLFVKGEKCEFHQDTITFLGYVISQIGVGIDESKVKAVTEWPEPTTVKELQCFLGFDNFYRRFIRNYSGIASPLTSLLRGWPKQLKWNKEAREAFVRLKNSFTTTPILRHPDPERPFIVEVDASNF</sequence>
<dbReference type="Gene3D" id="3.30.70.270">
    <property type="match status" value="2"/>
</dbReference>
<proteinExistence type="predicted"/>
<gene>
    <name evidence="2" type="ORF">QTP70_002069</name>
</gene>
<protein>
    <recommendedName>
        <fullName evidence="1">Reverse transcriptase/retrotransposon-derived protein RNase H-like domain-containing protein</fullName>
    </recommendedName>
</protein>
<evidence type="ECO:0000313" key="2">
    <source>
        <dbReference type="EMBL" id="KAK3545213.1"/>
    </source>
</evidence>
<dbReference type="PANTHER" id="PTHR33064">
    <property type="entry name" value="POL PROTEIN"/>
    <property type="match status" value="1"/>
</dbReference>
<feature type="domain" description="Reverse transcriptase/retrotransposon-derived protein RNase H-like" evidence="1">
    <location>
        <begin position="94"/>
        <end position="133"/>
    </location>
</feature>
<comment type="caution">
    <text evidence="2">The sequence shown here is derived from an EMBL/GenBank/DDBJ whole genome shotgun (WGS) entry which is preliminary data.</text>
</comment>
<dbReference type="Pfam" id="PF17919">
    <property type="entry name" value="RT_RNaseH_2"/>
    <property type="match status" value="1"/>
</dbReference>
<keyword evidence="3" id="KW-1185">Reference proteome</keyword>
<dbReference type="FunFam" id="3.30.70.270:FF:000020">
    <property type="entry name" value="Transposon Tf2-6 polyprotein-like Protein"/>
    <property type="match status" value="1"/>
</dbReference>
<organism evidence="2 3">
    <name type="scientific">Hemibagrus guttatus</name>
    <dbReference type="NCBI Taxonomy" id="175788"/>
    <lineage>
        <taxon>Eukaryota</taxon>
        <taxon>Metazoa</taxon>
        <taxon>Chordata</taxon>
        <taxon>Craniata</taxon>
        <taxon>Vertebrata</taxon>
        <taxon>Euteleostomi</taxon>
        <taxon>Actinopterygii</taxon>
        <taxon>Neopterygii</taxon>
        <taxon>Teleostei</taxon>
        <taxon>Ostariophysi</taxon>
        <taxon>Siluriformes</taxon>
        <taxon>Bagridae</taxon>
        <taxon>Hemibagrus</taxon>
    </lineage>
</organism>
<dbReference type="InterPro" id="IPR043502">
    <property type="entry name" value="DNA/RNA_pol_sf"/>
</dbReference>
<dbReference type="PANTHER" id="PTHR33064:SF37">
    <property type="entry name" value="RIBONUCLEASE H"/>
    <property type="match status" value="1"/>
</dbReference>
<dbReference type="InterPro" id="IPR051320">
    <property type="entry name" value="Viral_Replic_Matur_Polypro"/>
</dbReference>